<feature type="domain" description="HTH luxR-type" evidence="4">
    <location>
        <begin position="739"/>
        <end position="804"/>
    </location>
</feature>
<proteinExistence type="predicted"/>
<dbReference type="CDD" id="cd06170">
    <property type="entry name" value="LuxR_C_like"/>
    <property type="match status" value="1"/>
</dbReference>
<dbReference type="STRING" id="36818.BGK67_33050"/>
<dbReference type="PROSITE" id="PS50043">
    <property type="entry name" value="HTH_LUXR_2"/>
    <property type="match status" value="1"/>
</dbReference>
<evidence type="ECO:0000259" key="4">
    <source>
        <dbReference type="PROSITE" id="PS50043"/>
    </source>
</evidence>
<dbReference type="SUPFAM" id="SSF46894">
    <property type="entry name" value="C-terminal effector domain of the bipartite response regulators"/>
    <property type="match status" value="1"/>
</dbReference>
<dbReference type="InterPro" id="IPR000792">
    <property type="entry name" value="Tscrpt_reg_LuxR_C"/>
</dbReference>
<dbReference type="SUPFAM" id="SSF52540">
    <property type="entry name" value="P-loop containing nucleoside triphosphate hydrolases"/>
    <property type="match status" value="1"/>
</dbReference>
<dbReference type="GO" id="GO:0004016">
    <property type="term" value="F:adenylate cyclase activity"/>
    <property type="evidence" value="ECO:0007669"/>
    <property type="project" value="TreeGrafter"/>
</dbReference>
<dbReference type="PANTHER" id="PTHR16305">
    <property type="entry name" value="TESTICULAR SOLUBLE ADENYLYL CYCLASE"/>
    <property type="match status" value="1"/>
</dbReference>
<dbReference type="Gene3D" id="3.40.50.300">
    <property type="entry name" value="P-loop containing nucleotide triphosphate hydrolases"/>
    <property type="match status" value="1"/>
</dbReference>
<dbReference type="Proteomes" id="UP000095705">
    <property type="component" value="Unassembled WGS sequence"/>
</dbReference>
<evidence type="ECO:0000256" key="1">
    <source>
        <dbReference type="ARBA" id="ARBA00022741"/>
    </source>
</evidence>
<feature type="region of interest" description="Disordered" evidence="3">
    <location>
        <begin position="498"/>
        <end position="550"/>
    </location>
</feature>
<dbReference type="PANTHER" id="PTHR16305:SF35">
    <property type="entry name" value="TRANSCRIPTIONAL ACTIVATOR DOMAIN"/>
    <property type="match status" value="1"/>
</dbReference>
<dbReference type="Gene3D" id="1.10.10.10">
    <property type="entry name" value="Winged helix-like DNA-binding domain superfamily/Winged helix DNA-binding domain"/>
    <property type="match status" value="1"/>
</dbReference>
<organism evidence="5 6">
    <name type="scientific">Streptomyces subrutilus</name>
    <dbReference type="NCBI Taxonomy" id="36818"/>
    <lineage>
        <taxon>Bacteria</taxon>
        <taxon>Bacillati</taxon>
        <taxon>Actinomycetota</taxon>
        <taxon>Actinomycetes</taxon>
        <taxon>Kitasatosporales</taxon>
        <taxon>Streptomycetaceae</taxon>
        <taxon>Streptomyces</taxon>
    </lineage>
</organism>
<comment type="caution">
    <text evidence="5">The sequence shown here is derived from an EMBL/GenBank/DDBJ whole genome shotgun (WGS) entry which is preliminary data.</text>
</comment>
<accession>A0A1E5NZZ2</accession>
<evidence type="ECO:0000313" key="5">
    <source>
        <dbReference type="EMBL" id="OEJ22382.1"/>
    </source>
</evidence>
<dbReference type="InterPro" id="IPR016032">
    <property type="entry name" value="Sig_transdc_resp-reg_C-effctor"/>
</dbReference>
<dbReference type="PRINTS" id="PR00038">
    <property type="entry name" value="HTHLUXR"/>
</dbReference>
<dbReference type="GO" id="GO:0006355">
    <property type="term" value="P:regulation of DNA-templated transcription"/>
    <property type="evidence" value="ECO:0007669"/>
    <property type="project" value="InterPro"/>
</dbReference>
<feature type="compositionally biased region" description="Low complexity" evidence="3">
    <location>
        <begin position="537"/>
        <end position="550"/>
    </location>
</feature>
<sequence length="812" mass="83337">MRRDRELGRLRELLEATRRGEGRAALVTGSPGTGKTALLRAFTAEAADAGALVLHASASPAEQGIPLGVAGQLLSAVPGFTGPDPDPEPAAALPVVRDVLRELAAAAPVVVAVDDIEYTDELSARCLLYLCGRIGAARVMLLGTGSVHQPPHPPAAALPVAELARHPRCLALALTTLDEDGVAAFLRTAHGGAADPAEARRLAPAWHRATGGNPRLLHALAEDRPQCGPLRSDLPVAAAAFKRAVTGCLRPGGTLDTARALAVLGPSATLTALARLLGVPERAVGPLMDVLTDTGLLESGRFRHEAARAAVLEELPPGESARLHSGAVALLRADGAGAETVARHLVAADGPGPAAAEPWAVDVLAEAAGQALRAARPKAAAGFLDAAYRRCPDPVRRAELLDALAGAAWESDPAAVTRHLPALEQALDAGWFAAERAAGPLGLLLWHGRPEAAARALDGLDGQDAGAGEDLAGGGRARRLLRAEAAYVYPELGAAPAGPAGGPADWSADGPVNGSPDSPVNGSPDSRVNGPAGGSAGRAASPGQAAEAGRTAAVERAAAALVSRQHPAPGVTAALCALLYVAQSDRAGHWHALLRETRTTPGALDAPARRAVAAAAAALVHGRLGRHAEAAVEARRALELLAPEAWGIAVGMPLAAAVLAATGLGAHEEAARLLRVPVPEAMFRSRVAPHYLLARGRFRLAAEQPVAALGDLHACRDLMARWGIEPCEALDWSTPAARHQDPVARLSRAERRVAVLAAQGCTNQVIAARLFVTASTVEQHLTKVYRKLRVRSRTDLAGLAGLAGPVGQGRPA</sequence>
<dbReference type="EMBL" id="MEHK01000002">
    <property type="protein sequence ID" value="OEJ22382.1"/>
    <property type="molecule type" value="Genomic_DNA"/>
</dbReference>
<dbReference type="InterPro" id="IPR027417">
    <property type="entry name" value="P-loop_NTPase"/>
</dbReference>
<evidence type="ECO:0000256" key="3">
    <source>
        <dbReference type="SAM" id="MobiDB-lite"/>
    </source>
</evidence>
<name>A0A1E5NZZ2_9ACTN</name>
<keyword evidence="2" id="KW-0067">ATP-binding</keyword>
<keyword evidence="1" id="KW-0547">Nucleotide-binding</keyword>
<reference evidence="5 6" key="1">
    <citation type="submission" date="2016-08" db="EMBL/GenBank/DDBJ databases">
        <title>The complete genome of Streptomyces subrutilus 10-1-1.</title>
        <authorList>
            <person name="Chen X."/>
        </authorList>
    </citation>
    <scope>NUCLEOTIDE SEQUENCE [LARGE SCALE GENOMIC DNA]</scope>
    <source>
        <strain evidence="5 6">10-1-1</strain>
    </source>
</reference>
<keyword evidence="6" id="KW-1185">Reference proteome</keyword>
<dbReference type="InterPro" id="IPR036388">
    <property type="entry name" value="WH-like_DNA-bd_sf"/>
</dbReference>
<dbReference type="GO" id="GO:0005524">
    <property type="term" value="F:ATP binding"/>
    <property type="evidence" value="ECO:0007669"/>
    <property type="project" value="UniProtKB-KW"/>
</dbReference>
<feature type="compositionally biased region" description="Polar residues" evidence="3">
    <location>
        <begin position="515"/>
        <end position="526"/>
    </location>
</feature>
<dbReference type="GO" id="GO:0005737">
    <property type="term" value="C:cytoplasm"/>
    <property type="evidence" value="ECO:0007669"/>
    <property type="project" value="TreeGrafter"/>
</dbReference>
<dbReference type="GO" id="GO:0003677">
    <property type="term" value="F:DNA binding"/>
    <property type="evidence" value="ECO:0007669"/>
    <property type="project" value="InterPro"/>
</dbReference>
<dbReference type="InterPro" id="IPR041664">
    <property type="entry name" value="AAA_16"/>
</dbReference>
<protein>
    <recommendedName>
        <fullName evidence="4">HTH luxR-type domain-containing protein</fullName>
    </recommendedName>
</protein>
<dbReference type="SMART" id="SM00421">
    <property type="entry name" value="HTH_LUXR"/>
    <property type="match status" value="1"/>
</dbReference>
<dbReference type="Pfam" id="PF00196">
    <property type="entry name" value="GerE"/>
    <property type="match status" value="1"/>
</dbReference>
<dbReference type="AlphaFoldDB" id="A0A1E5NZZ2"/>
<evidence type="ECO:0000313" key="6">
    <source>
        <dbReference type="Proteomes" id="UP000095705"/>
    </source>
</evidence>
<evidence type="ECO:0000256" key="2">
    <source>
        <dbReference type="ARBA" id="ARBA00022840"/>
    </source>
</evidence>
<gene>
    <name evidence="5" type="ORF">BGK67_33050</name>
</gene>
<dbReference type="Pfam" id="PF13191">
    <property type="entry name" value="AAA_16"/>
    <property type="match status" value="1"/>
</dbReference>